<proteinExistence type="predicted"/>
<dbReference type="Proteomes" id="UP000191025">
    <property type="component" value="Unassembled WGS sequence"/>
</dbReference>
<name>A0A1V4GX24_MORLA</name>
<gene>
    <name evidence="2" type="ORF">B5J94_06040</name>
</gene>
<dbReference type="AlphaFoldDB" id="A0A1V4GX24"/>
<keyword evidence="1" id="KW-0472">Membrane</keyword>
<keyword evidence="1" id="KW-1133">Transmembrane helix</keyword>
<protein>
    <submittedName>
        <fullName evidence="2">Uncharacterized protein</fullName>
    </submittedName>
</protein>
<organism evidence="2 3">
    <name type="scientific">Moraxella lacunata</name>
    <dbReference type="NCBI Taxonomy" id="477"/>
    <lineage>
        <taxon>Bacteria</taxon>
        <taxon>Pseudomonadati</taxon>
        <taxon>Pseudomonadota</taxon>
        <taxon>Gammaproteobacteria</taxon>
        <taxon>Moraxellales</taxon>
        <taxon>Moraxellaceae</taxon>
        <taxon>Moraxella</taxon>
    </lineage>
</organism>
<evidence type="ECO:0000256" key="1">
    <source>
        <dbReference type="SAM" id="Phobius"/>
    </source>
</evidence>
<evidence type="ECO:0000313" key="3">
    <source>
        <dbReference type="Proteomes" id="UP000191025"/>
    </source>
</evidence>
<keyword evidence="1" id="KW-0812">Transmembrane</keyword>
<evidence type="ECO:0000313" key="2">
    <source>
        <dbReference type="EMBL" id="OPH37195.1"/>
    </source>
</evidence>
<comment type="caution">
    <text evidence="2">The sequence shown here is derived from an EMBL/GenBank/DDBJ whole genome shotgun (WGS) entry which is preliminary data.</text>
</comment>
<sequence length="60" mass="7238">MLLIWVLPACLVLLYLFIFYFLINHLSSTSQIPHKQHNHYKNFALSNKNHLAIWQKWCIL</sequence>
<reference evidence="3" key="1">
    <citation type="submission" date="2017-03" db="EMBL/GenBank/DDBJ databases">
        <title>Draft genome sequence of Moraxella equi CCUG 4950T type strain.</title>
        <authorList>
            <person name="Salva-Serra F."/>
            <person name="Engstrom-Jakobsson H."/>
            <person name="Thorell K."/>
            <person name="Jaen-Luchoro D."/>
            <person name="Gonzales-Siles L."/>
            <person name="Karlsson R."/>
            <person name="Yazdan S."/>
            <person name="Boulund F."/>
            <person name="Johnning A."/>
            <person name="Engstrand L."/>
            <person name="Kristiansson E."/>
            <person name="Moore E."/>
        </authorList>
    </citation>
    <scope>NUCLEOTIDE SEQUENCE [LARGE SCALE GENOMIC DNA]</scope>
    <source>
        <strain evidence="3">CCUG 4441</strain>
    </source>
</reference>
<accession>A0A1V4GX24</accession>
<dbReference type="EMBL" id="MXAN01000038">
    <property type="protein sequence ID" value="OPH37195.1"/>
    <property type="molecule type" value="Genomic_DNA"/>
</dbReference>
<feature type="transmembrane region" description="Helical" evidence="1">
    <location>
        <begin position="6"/>
        <end position="23"/>
    </location>
</feature>